<organism evidence="2 3">
    <name type="scientific">Cardiosporidium cionae</name>
    <dbReference type="NCBI Taxonomy" id="476202"/>
    <lineage>
        <taxon>Eukaryota</taxon>
        <taxon>Sar</taxon>
        <taxon>Alveolata</taxon>
        <taxon>Apicomplexa</taxon>
        <taxon>Aconoidasida</taxon>
        <taxon>Nephromycida</taxon>
        <taxon>Cardiosporidium</taxon>
    </lineage>
</organism>
<reference evidence="2 3" key="1">
    <citation type="journal article" date="2020" name="bioRxiv">
        <title>Metabolic contributions of an alphaproteobacterial endosymbiont in the apicomplexan Cardiosporidium cionae.</title>
        <authorList>
            <person name="Hunter E.S."/>
            <person name="Paight C.J."/>
            <person name="Lane C.E."/>
        </authorList>
    </citation>
    <scope>NUCLEOTIDE SEQUENCE [LARGE SCALE GENOMIC DNA]</scope>
    <source>
        <strain evidence="2">ESH_2018</strain>
    </source>
</reference>
<keyword evidence="3" id="KW-1185">Reference proteome</keyword>
<dbReference type="EMBL" id="JADAQX010000216">
    <property type="protein sequence ID" value="KAF8821202.1"/>
    <property type="molecule type" value="Genomic_DNA"/>
</dbReference>
<evidence type="ECO:0000259" key="1">
    <source>
        <dbReference type="Pfam" id="PF00076"/>
    </source>
</evidence>
<feature type="domain" description="RRM" evidence="1">
    <location>
        <begin position="91"/>
        <end position="159"/>
    </location>
</feature>
<protein>
    <submittedName>
        <fullName evidence="2">Epithelial splicing regulatory protein 2</fullName>
    </submittedName>
</protein>
<dbReference type="CDD" id="cd12254">
    <property type="entry name" value="RRM_hnRNPH_ESRPs_RBM12_like"/>
    <property type="match status" value="1"/>
</dbReference>
<dbReference type="Proteomes" id="UP000823046">
    <property type="component" value="Unassembled WGS sequence"/>
</dbReference>
<dbReference type="InterPro" id="IPR012677">
    <property type="entry name" value="Nucleotide-bd_a/b_plait_sf"/>
</dbReference>
<proteinExistence type="predicted"/>
<dbReference type="InterPro" id="IPR035979">
    <property type="entry name" value="RBD_domain_sf"/>
</dbReference>
<name>A0ABQ7JB21_9APIC</name>
<evidence type="ECO:0000313" key="2">
    <source>
        <dbReference type="EMBL" id="KAF8821202.1"/>
    </source>
</evidence>
<dbReference type="Pfam" id="PF00076">
    <property type="entry name" value="RRM_1"/>
    <property type="match status" value="1"/>
</dbReference>
<sequence>MKHAFYGVLQCSAAWKIFFIANIALIPAPPQPWESCYDSLVRSNKVTNVGILQPSANSPFGSPPTLYLLRIWVNFSHINRIEQARKCLILLLKGLPWETTTEMLRKWIRPLEIVSNGVILLYDEYGDFTGDAYLRFPTNSECVKAKNYLPTLYLLDRFIQAFHATPAEYEEFYRTGFRKHPKERNFVTSLLTKTQAKINCAKRRRSQKYDRAAL</sequence>
<gene>
    <name evidence="2" type="ORF">IE077_004366</name>
</gene>
<dbReference type="InterPro" id="IPR000504">
    <property type="entry name" value="RRM_dom"/>
</dbReference>
<dbReference type="SUPFAM" id="SSF54928">
    <property type="entry name" value="RNA-binding domain, RBD"/>
    <property type="match status" value="1"/>
</dbReference>
<dbReference type="Gene3D" id="3.30.70.330">
    <property type="match status" value="1"/>
</dbReference>
<accession>A0ABQ7JB21</accession>
<evidence type="ECO:0000313" key="3">
    <source>
        <dbReference type="Proteomes" id="UP000823046"/>
    </source>
</evidence>
<comment type="caution">
    <text evidence="2">The sequence shown here is derived from an EMBL/GenBank/DDBJ whole genome shotgun (WGS) entry which is preliminary data.</text>
</comment>